<dbReference type="CDD" id="cd00291">
    <property type="entry name" value="SirA_YedF_YeeD"/>
    <property type="match status" value="1"/>
</dbReference>
<evidence type="ECO:0000256" key="1">
    <source>
        <dbReference type="ARBA" id="ARBA00008984"/>
    </source>
</evidence>
<comment type="caution">
    <text evidence="3">The sequence shown here is derived from an EMBL/GenBank/DDBJ whole genome shotgun (WGS) entry which is preliminary data.</text>
</comment>
<gene>
    <name evidence="3" type="ORF">DI556_17995</name>
</gene>
<dbReference type="InterPro" id="IPR001455">
    <property type="entry name" value="TusA-like"/>
</dbReference>
<sequence>MTSWDAEIDARGLLCPLPVLRARKRLLALPEGAVLRVLADDPAAVIDMPHFCAEAGHRLLAATAAGTATAYLIRRGAAPAGRAPEVTG</sequence>
<evidence type="ECO:0000259" key="2">
    <source>
        <dbReference type="PROSITE" id="PS01148"/>
    </source>
</evidence>
<accession>A0A2W5N215</accession>
<dbReference type="AlphaFoldDB" id="A0A2W5N215"/>
<proteinExistence type="inferred from homology"/>
<name>A0A2W5N215_RHOSU</name>
<dbReference type="SUPFAM" id="SSF64307">
    <property type="entry name" value="SirA-like"/>
    <property type="match status" value="1"/>
</dbReference>
<comment type="similarity">
    <text evidence="1">Belongs to the sulfur carrier protein TusA family.</text>
</comment>
<dbReference type="PANTHER" id="PTHR33279:SF2">
    <property type="entry name" value="SULFUR CARRIER PROTEIN TUSA"/>
    <property type="match status" value="1"/>
</dbReference>
<protein>
    <submittedName>
        <fullName evidence="3">Preprotein translocase subunit TatB</fullName>
    </submittedName>
</protein>
<organism evidence="3 4">
    <name type="scientific">Rhodovulum sulfidophilum</name>
    <name type="common">Rhodobacter sulfidophilus</name>
    <dbReference type="NCBI Taxonomy" id="35806"/>
    <lineage>
        <taxon>Bacteria</taxon>
        <taxon>Pseudomonadati</taxon>
        <taxon>Pseudomonadota</taxon>
        <taxon>Alphaproteobacteria</taxon>
        <taxon>Rhodobacterales</taxon>
        <taxon>Paracoccaceae</taxon>
        <taxon>Rhodovulum</taxon>
    </lineage>
</organism>
<dbReference type="InterPro" id="IPR036868">
    <property type="entry name" value="TusA-like_sf"/>
</dbReference>
<evidence type="ECO:0000313" key="4">
    <source>
        <dbReference type="Proteomes" id="UP000249185"/>
    </source>
</evidence>
<dbReference type="EMBL" id="QFPW01000018">
    <property type="protein sequence ID" value="PZQ47114.1"/>
    <property type="molecule type" value="Genomic_DNA"/>
</dbReference>
<dbReference type="Pfam" id="PF01206">
    <property type="entry name" value="TusA"/>
    <property type="match status" value="1"/>
</dbReference>
<feature type="domain" description="UPF0033" evidence="2">
    <location>
        <begin position="8"/>
        <end position="32"/>
    </location>
</feature>
<dbReference type="PANTHER" id="PTHR33279">
    <property type="entry name" value="SULFUR CARRIER PROTEIN YEDF-RELATED"/>
    <property type="match status" value="1"/>
</dbReference>
<reference evidence="3 4" key="1">
    <citation type="submission" date="2017-08" db="EMBL/GenBank/DDBJ databases">
        <title>Infants hospitalized years apart are colonized by the same room-sourced microbial strains.</title>
        <authorList>
            <person name="Brooks B."/>
            <person name="Olm M.R."/>
            <person name="Firek B.A."/>
            <person name="Baker R."/>
            <person name="Thomas B.C."/>
            <person name="Morowitz M.J."/>
            <person name="Banfield J.F."/>
        </authorList>
    </citation>
    <scope>NUCLEOTIDE SEQUENCE [LARGE SCALE GENOMIC DNA]</scope>
    <source>
        <strain evidence="3">S2_005_002_R2_34</strain>
    </source>
</reference>
<dbReference type="PROSITE" id="PS01148">
    <property type="entry name" value="UPF0033"/>
    <property type="match status" value="1"/>
</dbReference>
<dbReference type="Proteomes" id="UP000249185">
    <property type="component" value="Unassembled WGS sequence"/>
</dbReference>
<evidence type="ECO:0000313" key="3">
    <source>
        <dbReference type="EMBL" id="PZQ47114.1"/>
    </source>
</evidence>
<dbReference type="Gene3D" id="3.30.110.40">
    <property type="entry name" value="TusA-like domain"/>
    <property type="match status" value="1"/>
</dbReference>